<dbReference type="PRINTS" id="PR00385">
    <property type="entry name" value="P450"/>
</dbReference>
<keyword evidence="2 7" id="KW-0349">Heme</keyword>
<evidence type="ECO:0000256" key="1">
    <source>
        <dbReference type="ARBA" id="ARBA00010617"/>
    </source>
</evidence>
<dbReference type="Gene3D" id="1.10.630.10">
    <property type="entry name" value="Cytochrome P450"/>
    <property type="match status" value="1"/>
</dbReference>
<dbReference type="GO" id="GO:0004497">
    <property type="term" value="F:monooxygenase activity"/>
    <property type="evidence" value="ECO:0007669"/>
    <property type="project" value="UniProtKB-KW"/>
</dbReference>
<keyword evidence="3 7" id="KW-0479">Metal-binding</keyword>
<dbReference type="EMBL" id="RIBZ01000314">
    <property type="protein sequence ID" value="RNG18305.1"/>
    <property type="molecule type" value="Genomic_DNA"/>
</dbReference>
<dbReference type="PANTHER" id="PTHR46696">
    <property type="entry name" value="P450, PUTATIVE (EUROFUNG)-RELATED"/>
    <property type="match status" value="1"/>
</dbReference>
<evidence type="ECO:0000256" key="5">
    <source>
        <dbReference type="ARBA" id="ARBA00023004"/>
    </source>
</evidence>
<dbReference type="Pfam" id="PF00067">
    <property type="entry name" value="p450"/>
    <property type="match status" value="2"/>
</dbReference>
<keyword evidence="6 7" id="KW-0503">Monooxygenase</keyword>
<dbReference type="PRINTS" id="PR00359">
    <property type="entry name" value="BP450"/>
</dbReference>
<dbReference type="GO" id="GO:0020037">
    <property type="term" value="F:heme binding"/>
    <property type="evidence" value="ECO:0007669"/>
    <property type="project" value="InterPro"/>
</dbReference>
<evidence type="ECO:0000313" key="9">
    <source>
        <dbReference type="Proteomes" id="UP000275401"/>
    </source>
</evidence>
<dbReference type="Proteomes" id="UP000275401">
    <property type="component" value="Unassembled WGS sequence"/>
</dbReference>
<keyword evidence="9" id="KW-1185">Reference proteome</keyword>
<evidence type="ECO:0000313" key="8">
    <source>
        <dbReference type="EMBL" id="RNG18305.1"/>
    </source>
</evidence>
<dbReference type="InterPro" id="IPR002397">
    <property type="entry name" value="Cyt_P450_B"/>
</dbReference>
<sequence>MSAELTTGCPFRLDPTAGDIHTEADRLRDRGPATPVELPGGVVAWAVTDPALVKRLLTDSRISKDAHRHWPDSYIDERIPPKWPLRLWMDVRNALTAYGPEHVRLRRLIGAAFTPGRVRALAPRIEGITQSLLDGLDATEATAPGAPVDLRSRFAWLLPLMVVNTLLGVPDELHNAFRDGIAGVFATGLSEEEAEANTIELYGLLTQLLAIKRQTPGDDVTSVLIDAHDDETDSRLSEQELADSVLLLIGAGHETTVNLLDHAIVNLLTHPDQLALLRSGQASWGDAVEETLRHQAPIASIVMRFPIEDVHDAATGLTFREGDPIVVNYAAANRDPQVHGERRGRFDLTRATRREHLAFGYGPHFCLGAELARLEGRIGLRALFEHFPDLALAAPAAELRPLESFISNGHQQLPVLLRR</sequence>
<reference evidence="8 9" key="1">
    <citation type="submission" date="2018-11" db="EMBL/GenBank/DDBJ databases">
        <title>The Potential of Streptomyces as Biocontrol Agents against the Tomato grey mould, Botrytis cinerea (Gray mold) Frontiers in Microbiology.</title>
        <authorList>
            <person name="Li D."/>
        </authorList>
    </citation>
    <scope>NUCLEOTIDE SEQUENCE [LARGE SCALE GENOMIC DNA]</scope>
    <source>
        <strain evidence="8 9">NEAU-LD23</strain>
    </source>
</reference>
<dbReference type="RefSeq" id="WP_123103814.1">
    <property type="nucleotide sequence ID" value="NZ_RIBZ01000314.1"/>
</dbReference>
<evidence type="ECO:0000256" key="4">
    <source>
        <dbReference type="ARBA" id="ARBA00023002"/>
    </source>
</evidence>
<protein>
    <submittedName>
        <fullName evidence="8">Cytochrome P450</fullName>
    </submittedName>
</protein>
<proteinExistence type="inferred from homology"/>
<dbReference type="PROSITE" id="PS00086">
    <property type="entry name" value="CYTOCHROME_P450"/>
    <property type="match status" value="1"/>
</dbReference>
<dbReference type="GO" id="GO:0005506">
    <property type="term" value="F:iron ion binding"/>
    <property type="evidence" value="ECO:0007669"/>
    <property type="project" value="InterPro"/>
</dbReference>
<gene>
    <name evidence="8" type="ORF">EEJ42_26980</name>
</gene>
<evidence type="ECO:0000256" key="6">
    <source>
        <dbReference type="ARBA" id="ARBA00023033"/>
    </source>
</evidence>
<evidence type="ECO:0000256" key="3">
    <source>
        <dbReference type="ARBA" id="ARBA00022723"/>
    </source>
</evidence>
<dbReference type="GO" id="GO:0016705">
    <property type="term" value="F:oxidoreductase activity, acting on paired donors, with incorporation or reduction of molecular oxygen"/>
    <property type="evidence" value="ECO:0007669"/>
    <property type="project" value="InterPro"/>
</dbReference>
<dbReference type="PANTHER" id="PTHR46696:SF1">
    <property type="entry name" value="CYTOCHROME P450 YJIB-RELATED"/>
    <property type="match status" value="1"/>
</dbReference>
<keyword evidence="4 7" id="KW-0560">Oxidoreductase</keyword>
<accession>A0A3M8VPE0</accession>
<dbReference type="SUPFAM" id="SSF48264">
    <property type="entry name" value="Cytochrome P450"/>
    <property type="match status" value="1"/>
</dbReference>
<dbReference type="InterPro" id="IPR017972">
    <property type="entry name" value="Cyt_P450_CS"/>
</dbReference>
<keyword evidence="5 7" id="KW-0408">Iron</keyword>
<dbReference type="InterPro" id="IPR001128">
    <property type="entry name" value="Cyt_P450"/>
</dbReference>
<evidence type="ECO:0000256" key="7">
    <source>
        <dbReference type="RuleBase" id="RU000461"/>
    </source>
</evidence>
<organism evidence="8 9">
    <name type="scientific">Streptomyces botrytidirepellens</name>
    <dbReference type="NCBI Taxonomy" id="2486417"/>
    <lineage>
        <taxon>Bacteria</taxon>
        <taxon>Bacillati</taxon>
        <taxon>Actinomycetota</taxon>
        <taxon>Actinomycetes</taxon>
        <taxon>Kitasatosporales</taxon>
        <taxon>Streptomycetaceae</taxon>
        <taxon>Streptomyces</taxon>
    </lineage>
</organism>
<evidence type="ECO:0000256" key="2">
    <source>
        <dbReference type="ARBA" id="ARBA00022617"/>
    </source>
</evidence>
<name>A0A3M8VPE0_9ACTN</name>
<dbReference type="CDD" id="cd11029">
    <property type="entry name" value="CYP107-like"/>
    <property type="match status" value="1"/>
</dbReference>
<dbReference type="FunFam" id="1.10.630.10:FF:000018">
    <property type="entry name" value="Cytochrome P450 monooxygenase"/>
    <property type="match status" value="1"/>
</dbReference>
<comment type="caution">
    <text evidence="8">The sequence shown here is derived from an EMBL/GenBank/DDBJ whole genome shotgun (WGS) entry which is preliminary data.</text>
</comment>
<dbReference type="InterPro" id="IPR036396">
    <property type="entry name" value="Cyt_P450_sf"/>
</dbReference>
<comment type="similarity">
    <text evidence="1 7">Belongs to the cytochrome P450 family.</text>
</comment>
<dbReference type="AlphaFoldDB" id="A0A3M8VPE0"/>